<keyword evidence="1" id="KW-0472">Membrane</keyword>
<protein>
    <submittedName>
        <fullName evidence="2">Uncharacterized protein</fullName>
    </submittedName>
</protein>
<reference evidence="2 3" key="1">
    <citation type="submission" date="2016-05" db="EMBL/GenBank/DDBJ databases">
        <authorList>
            <person name="Lavstsen T."/>
            <person name="Jespersen J.S."/>
        </authorList>
    </citation>
    <scope>NUCLEOTIDE SEQUENCE [LARGE SCALE GENOMIC DNA]</scope>
    <source>
        <strain evidence="2 3">KCJ1736</strain>
    </source>
</reference>
<dbReference type="AlphaFoldDB" id="A0A176XHM1"/>
<organism evidence="2 3">
    <name type="scientific">Agrobacterium tumefaciens</name>
    <dbReference type="NCBI Taxonomy" id="358"/>
    <lineage>
        <taxon>Bacteria</taxon>
        <taxon>Pseudomonadati</taxon>
        <taxon>Pseudomonadota</taxon>
        <taxon>Alphaproteobacteria</taxon>
        <taxon>Hyphomicrobiales</taxon>
        <taxon>Rhizobiaceae</taxon>
        <taxon>Rhizobium/Agrobacterium group</taxon>
        <taxon>Agrobacterium</taxon>
        <taxon>Agrobacterium tumefaciens complex</taxon>
    </lineage>
</organism>
<sequence>MSPERPAKPISNVVAFKGSHQREQGLDKDRCGHLANAAAGARPQEAKASFWLRLFLSFSAACCLVSVMPISGGQPEQGNHPD</sequence>
<dbReference type="EMBL" id="LXPS01000006">
    <property type="protein sequence ID" value="OAE48355.1"/>
    <property type="molecule type" value="Genomic_DNA"/>
</dbReference>
<proteinExistence type="predicted"/>
<comment type="caution">
    <text evidence="2">The sequence shown here is derived from an EMBL/GenBank/DDBJ whole genome shotgun (WGS) entry which is preliminary data.</text>
</comment>
<feature type="transmembrane region" description="Helical" evidence="1">
    <location>
        <begin position="50"/>
        <end position="72"/>
    </location>
</feature>
<accession>A0A176XHM1</accession>
<evidence type="ECO:0000313" key="3">
    <source>
        <dbReference type="Proteomes" id="UP000077098"/>
    </source>
</evidence>
<evidence type="ECO:0000313" key="2">
    <source>
        <dbReference type="EMBL" id="OAE48355.1"/>
    </source>
</evidence>
<keyword evidence="1" id="KW-1133">Transmembrane helix</keyword>
<dbReference type="Proteomes" id="UP000077098">
    <property type="component" value="Unassembled WGS sequence"/>
</dbReference>
<name>A0A176XHM1_AGRTU</name>
<gene>
    <name evidence="2" type="ORF">A7J57_21970</name>
</gene>
<evidence type="ECO:0000256" key="1">
    <source>
        <dbReference type="SAM" id="Phobius"/>
    </source>
</evidence>
<keyword evidence="1" id="KW-0812">Transmembrane</keyword>